<feature type="transmembrane region" description="Helical" evidence="7">
    <location>
        <begin position="179"/>
        <end position="202"/>
    </location>
</feature>
<dbReference type="GO" id="GO:0043953">
    <property type="term" value="P:protein transport by the Tat complex"/>
    <property type="evidence" value="ECO:0007669"/>
    <property type="project" value="UniProtKB-UniRule"/>
</dbReference>
<dbReference type="OrthoDB" id="9777044at2"/>
<comment type="subunit">
    <text evidence="7">The Tat system comprises two distinct complexes: a TatABC complex, containing multiple copies of TatA, TatB and TatC subunits, and a separate TatA complex, containing only TatA subunits. Substrates initially bind to the TatABC complex, which probably triggers association of the separate TatA complex to form the active translocon.</text>
</comment>
<dbReference type="Pfam" id="PF00902">
    <property type="entry name" value="TatC"/>
    <property type="match status" value="1"/>
</dbReference>
<name>A0A4V2JT22_PROTD</name>
<comment type="similarity">
    <text evidence="7">Belongs to the TatC family.</text>
</comment>
<keyword evidence="5 7" id="KW-0811">Translocation</keyword>
<dbReference type="HAMAP" id="MF_00902">
    <property type="entry name" value="TatC"/>
    <property type="match status" value="1"/>
</dbReference>
<feature type="transmembrane region" description="Helical" evidence="7">
    <location>
        <begin position="236"/>
        <end position="256"/>
    </location>
</feature>
<feature type="transmembrane region" description="Helical" evidence="7">
    <location>
        <begin position="89"/>
        <end position="116"/>
    </location>
</feature>
<dbReference type="InterPro" id="IPR002033">
    <property type="entry name" value="TatC"/>
</dbReference>
<keyword evidence="9" id="KW-1185">Reference proteome</keyword>
<keyword evidence="4 7" id="KW-1133">Transmembrane helix</keyword>
<sequence length="282" mass="31118">MARLNLGWLKPPKVPADGVMSLADHLREFRYRVVVSALAIIAGMIGVAFFWRPLFNLMVGPLMMARDVLKQTNPNINTVLTMEDYTQGFFLILQLCLVGGLVLTSPFWLYQAWAYIVPALLQKEKRIALSFIAVAAPLFIFGCLVAYWVMPQGIIVMLQFTPDNLGILNMLRVNNYLSLLLQLMVVFGIGFLVPVFVVALNLVGIISGAMLKKARTGVIFGTFVFGAAATPGADPFSMLALAIPMMLLFLIAEALCHANDKRRARKIAAEEKADAERRALTP</sequence>
<keyword evidence="7" id="KW-1003">Cell membrane</keyword>
<evidence type="ECO:0000256" key="5">
    <source>
        <dbReference type="ARBA" id="ARBA00023010"/>
    </source>
</evidence>
<dbReference type="NCBIfam" id="TIGR00945">
    <property type="entry name" value="tatC"/>
    <property type="match status" value="1"/>
</dbReference>
<evidence type="ECO:0000256" key="4">
    <source>
        <dbReference type="ARBA" id="ARBA00022989"/>
    </source>
</evidence>
<feature type="transmembrane region" description="Helical" evidence="7">
    <location>
        <begin position="29"/>
        <end position="51"/>
    </location>
</feature>
<keyword evidence="2 7" id="KW-0812">Transmembrane</keyword>
<dbReference type="GO" id="GO:0033281">
    <property type="term" value="C:TAT protein transport complex"/>
    <property type="evidence" value="ECO:0007669"/>
    <property type="project" value="UniProtKB-UniRule"/>
</dbReference>
<feature type="transmembrane region" description="Helical" evidence="7">
    <location>
        <begin position="214"/>
        <end position="230"/>
    </location>
</feature>
<evidence type="ECO:0000256" key="7">
    <source>
        <dbReference type="HAMAP-Rule" id="MF_00902"/>
    </source>
</evidence>
<reference evidence="8 9" key="1">
    <citation type="submission" date="2019-01" db="EMBL/GenBank/DDBJ databases">
        <title>Lactibacter flavus gen. nov., sp. nov., a novel bacterium of the family Propionibacteriaceae isolated from raw milk and dairy products.</title>
        <authorList>
            <person name="Huptas C."/>
            <person name="Wenning M."/>
            <person name="Breitenwieser F."/>
            <person name="Doll E."/>
            <person name="Von Neubeck M."/>
            <person name="Busse H.-J."/>
            <person name="Scherer S."/>
        </authorList>
    </citation>
    <scope>NUCLEOTIDE SEQUENCE [LARGE SCALE GENOMIC DNA]</scope>
    <source>
        <strain evidence="8 9">DSM 22130</strain>
    </source>
</reference>
<dbReference type="PANTHER" id="PTHR30371">
    <property type="entry name" value="SEC-INDEPENDENT PROTEIN TRANSLOCASE PROTEIN TATC"/>
    <property type="match status" value="1"/>
</dbReference>
<comment type="subcellular location">
    <subcellularLocation>
        <location evidence="7">Cell membrane</location>
        <topology evidence="7">Multi-pass membrane protein</topology>
    </subcellularLocation>
    <subcellularLocation>
        <location evidence="1">Membrane</location>
        <topology evidence="1">Multi-pass membrane protein</topology>
    </subcellularLocation>
</comment>
<dbReference type="GO" id="GO:0065002">
    <property type="term" value="P:intracellular protein transmembrane transport"/>
    <property type="evidence" value="ECO:0007669"/>
    <property type="project" value="TreeGrafter"/>
</dbReference>
<comment type="function">
    <text evidence="7">Part of the twin-arginine translocation (Tat) system that transports large folded proteins containing a characteristic twin-arginine motif in their signal peptide across membranes. Together with TatB, TatC is part of a receptor directly interacting with Tat signal peptides.</text>
</comment>
<dbReference type="AlphaFoldDB" id="A0A4V2JT22"/>
<keyword evidence="3 7" id="KW-0653">Protein transport</keyword>
<evidence type="ECO:0000256" key="2">
    <source>
        <dbReference type="ARBA" id="ARBA00022692"/>
    </source>
</evidence>
<organism evidence="8 9">
    <name type="scientific">Propioniciclava tarda</name>
    <dbReference type="NCBI Taxonomy" id="433330"/>
    <lineage>
        <taxon>Bacteria</taxon>
        <taxon>Bacillati</taxon>
        <taxon>Actinomycetota</taxon>
        <taxon>Actinomycetes</taxon>
        <taxon>Propionibacteriales</taxon>
        <taxon>Propionibacteriaceae</taxon>
        <taxon>Propioniciclava</taxon>
    </lineage>
</organism>
<dbReference type="RefSeq" id="WP_131172459.1">
    <property type="nucleotide sequence ID" value="NZ_FXTL01000012.1"/>
</dbReference>
<protein>
    <recommendedName>
        <fullName evidence="7">Sec-independent protein translocase protein TatC</fullName>
    </recommendedName>
</protein>
<dbReference type="PRINTS" id="PR01840">
    <property type="entry name" value="TATCFAMILY"/>
</dbReference>
<dbReference type="EMBL" id="SDMR01000012">
    <property type="protein sequence ID" value="TBT94561.1"/>
    <property type="molecule type" value="Genomic_DNA"/>
</dbReference>
<evidence type="ECO:0000256" key="6">
    <source>
        <dbReference type="ARBA" id="ARBA00023136"/>
    </source>
</evidence>
<evidence type="ECO:0000256" key="3">
    <source>
        <dbReference type="ARBA" id="ARBA00022927"/>
    </source>
</evidence>
<dbReference type="Proteomes" id="UP000291933">
    <property type="component" value="Unassembled WGS sequence"/>
</dbReference>
<evidence type="ECO:0000313" key="8">
    <source>
        <dbReference type="EMBL" id="TBT94561.1"/>
    </source>
</evidence>
<gene>
    <name evidence="7 8" type="primary">tatC</name>
    <name evidence="8" type="ORF">ET996_10225</name>
</gene>
<comment type="caution">
    <text evidence="8">The sequence shown here is derived from an EMBL/GenBank/DDBJ whole genome shotgun (WGS) entry which is preliminary data.</text>
</comment>
<keyword evidence="7" id="KW-0813">Transport</keyword>
<proteinExistence type="inferred from homology"/>
<dbReference type="PANTHER" id="PTHR30371:SF0">
    <property type="entry name" value="SEC-INDEPENDENT PROTEIN TRANSLOCASE PROTEIN TATC, CHLOROPLASTIC-RELATED"/>
    <property type="match status" value="1"/>
</dbReference>
<accession>A0A4V2JT22</accession>
<evidence type="ECO:0000313" key="9">
    <source>
        <dbReference type="Proteomes" id="UP000291933"/>
    </source>
</evidence>
<dbReference type="GO" id="GO:0009977">
    <property type="term" value="F:proton motive force dependent protein transmembrane transporter activity"/>
    <property type="evidence" value="ECO:0007669"/>
    <property type="project" value="TreeGrafter"/>
</dbReference>
<feature type="transmembrane region" description="Helical" evidence="7">
    <location>
        <begin position="128"/>
        <end position="150"/>
    </location>
</feature>
<evidence type="ECO:0000256" key="1">
    <source>
        <dbReference type="ARBA" id="ARBA00004141"/>
    </source>
</evidence>
<keyword evidence="6 7" id="KW-0472">Membrane</keyword>